<dbReference type="InterPro" id="IPR005119">
    <property type="entry name" value="LysR_subst-bd"/>
</dbReference>
<dbReference type="PANTHER" id="PTHR30537">
    <property type="entry name" value="HTH-TYPE TRANSCRIPTIONAL REGULATOR"/>
    <property type="match status" value="1"/>
</dbReference>
<feature type="domain" description="LysR substrate-binding" evidence="2">
    <location>
        <begin position="4"/>
        <end position="110"/>
    </location>
</feature>
<dbReference type="eggNOG" id="COG0583">
    <property type="taxonomic scope" value="Bacteria"/>
</dbReference>
<evidence type="ECO:0000256" key="1">
    <source>
        <dbReference type="ARBA" id="ARBA00009437"/>
    </source>
</evidence>
<dbReference type="Proteomes" id="UP000016567">
    <property type="component" value="Unassembled WGS sequence"/>
</dbReference>
<evidence type="ECO:0000313" key="4">
    <source>
        <dbReference type="Proteomes" id="UP000016567"/>
    </source>
</evidence>
<proteinExistence type="inferred from homology"/>
<accession>U3A9I8</accession>
<keyword evidence="4" id="KW-1185">Reference proteome</keyword>
<evidence type="ECO:0000313" key="3">
    <source>
        <dbReference type="EMBL" id="GAD76611.1"/>
    </source>
</evidence>
<gene>
    <name evidence="3" type="ORF">VAZ01S_048_00180</name>
</gene>
<dbReference type="InterPro" id="IPR058163">
    <property type="entry name" value="LysR-type_TF_proteobact-type"/>
</dbReference>
<dbReference type="Pfam" id="PF03466">
    <property type="entry name" value="LysR_substrate"/>
    <property type="match status" value="1"/>
</dbReference>
<dbReference type="SUPFAM" id="SSF53850">
    <property type="entry name" value="Periplasmic binding protein-like II"/>
    <property type="match status" value="1"/>
</dbReference>
<dbReference type="STRING" id="1219077.VAZ01S_048_00180"/>
<sequence>MSPPLESLHDLYHHQCITVSHLSVWNFKHKQTRETASIRQQSNLQVDDIKMASQFARDGLGLSLLPVSEVYNMLQSGELVMPLPNWFGPKRDLYLIWPSGRLLGAKAQAFKFDVQKYMREVIHSFMQFY</sequence>
<dbReference type="AlphaFoldDB" id="U3A9I8"/>
<dbReference type="EMBL" id="BATL01000048">
    <property type="protein sequence ID" value="GAD76611.1"/>
    <property type="molecule type" value="Genomic_DNA"/>
</dbReference>
<reference evidence="3 4" key="1">
    <citation type="submission" date="2013-09" db="EMBL/GenBank/DDBJ databases">
        <title>Whole genome shotgun sequence of Vibrio azureus NBRC 104587.</title>
        <authorList>
            <person name="Isaki S."/>
            <person name="Hosoyama A."/>
            <person name="Numata M."/>
            <person name="Hashimoto M."/>
            <person name="Hosoyama Y."/>
            <person name="Tsuchikane K."/>
            <person name="Noguchi M."/>
            <person name="Hirakata S."/>
            <person name="Ichikawa N."/>
            <person name="Ohji S."/>
            <person name="Yamazoe A."/>
            <person name="Fujita N."/>
        </authorList>
    </citation>
    <scope>NUCLEOTIDE SEQUENCE [LARGE SCALE GENOMIC DNA]</scope>
    <source>
        <strain evidence="3 4">NBRC 104587</strain>
    </source>
</reference>
<organism evidence="3 4">
    <name type="scientific">Vibrio azureus NBRC 104587</name>
    <dbReference type="NCBI Taxonomy" id="1219077"/>
    <lineage>
        <taxon>Bacteria</taxon>
        <taxon>Pseudomonadati</taxon>
        <taxon>Pseudomonadota</taxon>
        <taxon>Gammaproteobacteria</taxon>
        <taxon>Vibrionales</taxon>
        <taxon>Vibrionaceae</taxon>
        <taxon>Vibrio</taxon>
    </lineage>
</organism>
<dbReference type="Gene3D" id="3.40.190.290">
    <property type="match status" value="1"/>
</dbReference>
<dbReference type="PANTHER" id="PTHR30537:SF5">
    <property type="entry name" value="HTH-TYPE TRANSCRIPTIONAL ACTIVATOR TTDR-RELATED"/>
    <property type="match status" value="1"/>
</dbReference>
<evidence type="ECO:0000259" key="2">
    <source>
        <dbReference type="Pfam" id="PF03466"/>
    </source>
</evidence>
<comment type="caution">
    <text evidence="3">The sequence shown here is derived from an EMBL/GenBank/DDBJ whole genome shotgun (WGS) entry which is preliminary data.</text>
</comment>
<protein>
    <recommendedName>
        <fullName evidence="2">LysR substrate-binding domain-containing protein</fullName>
    </recommendedName>
</protein>
<dbReference type="OrthoDB" id="9786526at2"/>
<dbReference type="RefSeq" id="WP_021710358.1">
    <property type="nucleotide sequence ID" value="NZ_BAOB01000310.1"/>
</dbReference>
<name>U3A9I8_9VIBR</name>
<comment type="similarity">
    <text evidence="1">Belongs to the LysR transcriptional regulatory family.</text>
</comment>